<feature type="region of interest" description="Disordered" evidence="1">
    <location>
        <begin position="35"/>
        <end position="64"/>
    </location>
</feature>
<protein>
    <recommendedName>
        <fullName evidence="4">Fap</fullName>
    </recommendedName>
</protein>
<keyword evidence="3" id="KW-1185">Reference proteome</keyword>
<evidence type="ECO:0008006" key="4">
    <source>
        <dbReference type="Google" id="ProtNLM"/>
    </source>
</evidence>
<accession>A0ABS2IGY0</accession>
<evidence type="ECO:0000256" key="1">
    <source>
        <dbReference type="SAM" id="MobiDB-lite"/>
    </source>
</evidence>
<gene>
    <name evidence="2" type="ORF">JQX08_14885</name>
</gene>
<dbReference type="Proteomes" id="UP000717995">
    <property type="component" value="Unassembled WGS sequence"/>
</dbReference>
<reference evidence="2 3" key="1">
    <citation type="submission" date="2021-02" db="EMBL/GenBank/DDBJ databases">
        <authorList>
            <person name="Lee D.-H."/>
        </authorList>
    </citation>
    <scope>NUCLEOTIDE SEQUENCE [LARGE SCALE GENOMIC DNA]</scope>
    <source>
        <strain evidence="2 3">UL073</strain>
    </source>
</reference>
<comment type="caution">
    <text evidence="2">The sequence shown here is derived from an EMBL/GenBank/DDBJ whole genome shotgun (WGS) entry which is preliminary data.</text>
</comment>
<feature type="compositionally biased region" description="Polar residues" evidence="1">
    <location>
        <begin position="49"/>
        <end position="64"/>
    </location>
</feature>
<organism evidence="2 3">
    <name type="scientific">Zestomonas insulae</name>
    <dbReference type="NCBI Taxonomy" id="2809017"/>
    <lineage>
        <taxon>Bacteria</taxon>
        <taxon>Pseudomonadati</taxon>
        <taxon>Pseudomonadota</taxon>
        <taxon>Gammaproteobacteria</taxon>
        <taxon>Pseudomonadales</taxon>
        <taxon>Pseudomonadaceae</taxon>
        <taxon>Zestomonas</taxon>
    </lineage>
</organism>
<sequence length="152" mass="15738">MPWALLSVLTADLSAVQAADGDIVLFREVQPRTATRQPLVPDPNPRVVNPQTMTEGPVKQGTQTTNIVTRSMGNELSDSDFADVSSGSGLAIQRSTAGQAVGSTLLSTPNAQQGMPTSSASHQGGGANNAIAGQVNRSIQQGMRPLQMLGGQ</sequence>
<feature type="region of interest" description="Disordered" evidence="1">
    <location>
        <begin position="95"/>
        <end position="130"/>
    </location>
</feature>
<evidence type="ECO:0000313" key="2">
    <source>
        <dbReference type="EMBL" id="MBM7061995.1"/>
    </source>
</evidence>
<dbReference type="EMBL" id="JAFEUP010000004">
    <property type="protein sequence ID" value="MBM7061995.1"/>
    <property type="molecule type" value="Genomic_DNA"/>
</dbReference>
<proteinExistence type="predicted"/>
<evidence type="ECO:0000313" key="3">
    <source>
        <dbReference type="Proteomes" id="UP000717995"/>
    </source>
</evidence>
<name>A0ABS2IGY0_9GAMM</name>
<feature type="compositionally biased region" description="Polar residues" evidence="1">
    <location>
        <begin position="95"/>
        <end position="122"/>
    </location>
</feature>